<sequence length="352" mass="39838">MTTLVQLQRWWRRCLLKRFEAKAKKLAEQQHMLETKIAIIKAQLVDPNANLPMTSLYDGLEILHEQPSDDINLWMHEHEKLRSAVFDQLQAIKTNVQYGQPSPAVTPARPTRPIKSLQPSVSPKLSPKYSPKQVPSPVSSVRESASTTVLQESLEGMEKSFHILLRVMRVVFSGRKADGNQKVPSSIIVSQQLQQTIVRLLSEIHERLDDTMQIHASLVHEPSLPSPKTGSWKTVTKVEPALPYTLGSEPWNRLFRDWAHGSETKIASLHRWLDAALHNPTCALKPIELQCLHPVVLEGFMKLIIPTLKAKHSHMVVQTKPLTGALLRIQFQPTATSPERRTEYNMRGTMVA</sequence>
<dbReference type="STRING" id="1202772.A0A1V9YLC8"/>
<protein>
    <submittedName>
        <fullName evidence="2">Uncharacterized protein</fullName>
    </submittedName>
</protein>
<dbReference type="EMBL" id="JNBR01001501">
    <property type="protein sequence ID" value="OQR86521.1"/>
    <property type="molecule type" value="Genomic_DNA"/>
</dbReference>
<accession>A0A1V9YLC8</accession>
<comment type="caution">
    <text evidence="2">The sequence shown here is derived from an EMBL/GenBank/DDBJ whole genome shotgun (WGS) entry which is preliminary data.</text>
</comment>
<gene>
    <name evidence="2" type="ORF">ACHHYP_10457</name>
</gene>
<evidence type="ECO:0000256" key="1">
    <source>
        <dbReference type="SAM" id="MobiDB-lite"/>
    </source>
</evidence>
<dbReference type="Proteomes" id="UP000243579">
    <property type="component" value="Unassembled WGS sequence"/>
</dbReference>
<dbReference type="AlphaFoldDB" id="A0A1V9YLC8"/>
<evidence type="ECO:0000313" key="2">
    <source>
        <dbReference type="EMBL" id="OQR86521.1"/>
    </source>
</evidence>
<name>A0A1V9YLC8_ACHHY</name>
<reference evidence="2 3" key="1">
    <citation type="journal article" date="2014" name="Genome Biol. Evol.">
        <title>The secreted proteins of Achlya hypogyna and Thraustotheca clavata identify the ancestral oomycete secretome and reveal gene acquisitions by horizontal gene transfer.</title>
        <authorList>
            <person name="Misner I."/>
            <person name="Blouin N."/>
            <person name="Leonard G."/>
            <person name="Richards T.A."/>
            <person name="Lane C.E."/>
        </authorList>
    </citation>
    <scope>NUCLEOTIDE SEQUENCE [LARGE SCALE GENOMIC DNA]</scope>
    <source>
        <strain evidence="2 3">ATCC 48635</strain>
    </source>
</reference>
<dbReference type="OrthoDB" id="63669at2759"/>
<evidence type="ECO:0000313" key="3">
    <source>
        <dbReference type="Proteomes" id="UP000243579"/>
    </source>
</evidence>
<feature type="region of interest" description="Disordered" evidence="1">
    <location>
        <begin position="97"/>
        <end position="144"/>
    </location>
</feature>
<organism evidence="2 3">
    <name type="scientific">Achlya hypogyna</name>
    <name type="common">Oomycete</name>
    <name type="synonym">Protoachlya hypogyna</name>
    <dbReference type="NCBI Taxonomy" id="1202772"/>
    <lineage>
        <taxon>Eukaryota</taxon>
        <taxon>Sar</taxon>
        <taxon>Stramenopiles</taxon>
        <taxon>Oomycota</taxon>
        <taxon>Saprolegniomycetes</taxon>
        <taxon>Saprolegniales</taxon>
        <taxon>Achlyaceae</taxon>
        <taxon>Achlya</taxon>
    </lineage>
</organism>
<feature type="compositionally biased region" description="Low complexity" evidence="1">
    <location>
        <begin position="126"/>
        <end position="141"/>
    </location>
</feature>
<proteinExistence type="predicted"/>
<keyword evidence="3" id="KW-1185">Reference proteome</keyword>